<organism evidence="2 3">
    <name type="scientific">Zobellia amurskyensis</name>
    <dbReference type="NCBI Taxonomy" id="248905"/>
    <lineage>
        <taxon>Bacteria</taxon>
        <taxon>Pseudomonadati</taxon>
        <taxon>Bacteroidota</taxon>
        <taxon>Flavobacteriia</taxon>
        <taxon>Flavobacteriales</taxon>
        <taxon>Flavobacteriaceae</taxon>
        <taxon>Zobellia</taxon>
    </lineage>
</organism>
<dbReference type="RefSeq" id="WP_155601356.1">
    <property type="nucleotide sequence ID" value="NZ_RCNR01000088.1"/>
</dbReference>
<dbReference type="Gene3D" id="3.20.20.150">
    <property type="entry name" value="Divalent-metal-dependent TIM barrel enzymes"/>
    <property type="match status" value="1"/>
</dbReference>
<evidence type="ECO:0000259" key="1">
    <source>
        <dbReference type="Pfam" id="PF01261"/>
    </source>
</evidence>
<dbReference type="Proteomes" id="UP000540519">
    <property type="component" value="Unassembled WGS sequence"/>
</dbReference>
<name>A0A7X2ZXQ0_9FLAO</name>
<comment type="caution">
    <text evidence="2">The sequence shown here is derived from an EMBL/GenBank/DDBJ whole genome shotgun (WGS) entry which is preliminary data.</text>
</comment>
<keyword evidence="2" id="KW-0413">Isomerase</keyword>
<dbReference type="InterPro" id="IPR036237">
    <property type="entry name" value="Xyl_isomerase-like_sf"/>
</dbReference>
<evidence type="ECO:0000313" key="3">
    <source>
        <dbReference type="Proteomes" id="UP000540519"/>
    </source>
</evidence>
<sequence length="290" mass="33959">MKIPLTLVILFSSFLGFSQEKKLQFFQTDWGRQISYDAFCEKTKAAGYDGIEIWLPKDPKSQNELKLALKKHDLKVGFLNGTNRTVSFEESLKQYVAHFKILISWNPTYINCHTGYDFFSFEKNKAFIDAANKIAKENNVPIYHETHRGRFSFNLPDTKKYLAAIPELKLTLDISHWMVVHESLLQNQDSHLEEIINRSHHIHARIGHAEGPQVNDPEAPEWKEAVERHMNIWEKVIRKQWETNDIFTITTEFGPADYMPTLPYSQLPVADQWKANIYMMKLLKERFNID</sequence>
<reference evidence="2 3" key="1">
    <citation type="journal article" date="2019" name="Mar. Drugs">
        <title>Comparative Genomics and CAZyme Genome Repertoires of Marine Zobellia amurskyensis KMM 3526(T) and Zobellia laminariae KMM 3676(T).</title>
        <authorList>
            <person name="Chernysheva N."/>
            <person name="Bystritskaya E."/>
            <person name="Stenkova A."/>
            <person name="Golovkin I."/>
            <person name="Nedashkovskaya O."/>
            <person name="Isaeva M."/>
        </authorList>
    </citation>
    <scope>NUCLEOTIDE SEQUENCE [LARGE SCALE GENOMIC DNA]</scope>
    <source>
        <strain evidence="2 3">KMM 3526</strain>
    </source>
</reference>
<protein>
    <submittedName>
        <fullName evidence="2">Sugar phosphate isomerase/epimerase</fullName>
    </submittedName>
</protein>
<dbReference type="GO" id="GO:0016853">
    <property type="term" value="F:isomerase activity"/>
    <property type="evidence" value="ECO:0007669"/>
    <property type="project" value="UniProtKB-KW"/>
</dbReference>
<dbReference type="InterPro" id="IPR013022">
    <property type="entry name" value="Xyl_isomerase-like_TIM-brl"/>
</dbReference>
<proteinExistence type="predicted"/>
<evidence type="ECO:0000313" key="2">
    <source>
        <dbReference type="EMBL" id="MUH38312.1"/>
    </source>
</evidence>
<keyword evidence="3" id="KW-1185">Reference proteome</keyword>
<dbReference type="AlphaFoldDB" id="A0A7X2ZXQ0"/>
<feature type="domain" description="Xylose isomerase-like TIM barrel" evidence="1">
    <location>
        <begin position="41"/>
        <end position="207"/>
    </location>
</feature>
<gene>
    <name evidence="2" type="ORF">D9O36_20885</name>
</gene>
<dbReference type="Pfam" id="PF01261">
    <property type="entry name" value="AP_endonuc_2"/>
    <property type="match status" value="1"/>
</dbReference>
<dbReference type="EMBL" id="RCNR01000088">
    <property type="protein sequence ID" value="MUH38312.1"/>
    <property type="molecule type" value="Genomic_DNA"/>
</dbReference>
<accession>A0A7X2ZXQ0</accession>
<dbReference type="OrthoDB" id="2555274at2"/>
<dbReference type="SUPFAM" id="SSF51658">
    <property type="entry name" value="Xylose isomerase-like"/>
    <property type="match status" value="1"/>
</dbReference>